<reference evidence="9 10" key="1">
    <citation type="submission" date="2020-08" db="EMBL/GenBank/DDBJ databases">
        <title>Cohnella phylogeny.</title>
        <authorList>
            <person name="Dunlap C."/>
        </authorList>
    </citation>
    <scope>NUCLEOTIDE SEQUENCE [LARGE SCALE GENOMIC DNA]</scope>
    <source>
        <strain evidence="9 10">DSM 25239</strain>
    </source>
</reference>
<dbReference type="Proteomes" id="UP000553776">
    <property type="component" value="Unassembled WGS sequence"/>
</dbReference>
<dbReference type="FunFam" id="3.40.50.300:FF:000016">
    <property type="entry name" value="Oligopeptide ABC transporter ATP-binding component"/>
    <property type="match status" value="1"/>
</dbReference>
<keyword evidence="3" id="KW-0813">Transport</keyword>
<dbReference type="CDD" id="cd03257">
    <property type="entry name" value="ABC_NikE_OppD_transporters"/>
    <property type="match status" value="1"/>
</dbReference>
<dbReference type="Pfam" id="PF08352">
    <property type="entry name" value="oligo_HPY"/>
    <property type="match status" value="1"/>
</dbReference>
<keyword evidence="5" id="KW-0547">Nucleotide-binding</keyword>
<dbReference type="InterPro" id="IPR027417">
    <property type="entry name" value="P-loop_NTPase"/>
</dbReference>
<comment type="caution">
    <text evidence="9">The sequence shown here is derived from an EMBL/GenBank/DDBJ whole genome shotgun (WGS) entry which is preliminary data.</text>
</comment>
<accession>A0A841TVG0</accession>
<dbReference type="Gene3D" id="3.40.50.300">
    <property type="entry name" value="P-loop containing nucleotide triphosphate hydrolases"/>
    <property type="match status" value="1"/>
</dbReference>
<name>A0A841TVG0_9BACL</name>
<proteinExistence type="inferred from homology"/>
<dbReference type="GO" id="GO:0005524">
    <property type="term" value="F:ATP binding"/>
    <property type="evidence" value="ECO:0007669"/>
    <property type="project" value="UniProtKB-KW"/>
</dbReference>
<dbReference type="PANTHER" id="PTHR43297:SF2">
    <property type="entry name" value="DIPEPTIDE TRANSPORT ATP-BINDING PROTEIN DPPD"/>
    <property type="match status" value="1"/>
</dbReference>
<organism evidence="9 10">
    <name type="scientific">Cohnella xylanilytica</name>
    <dbReference type="NCBI Taxonomy" id="557555"/>
    <lineage>
        <taxon>Bacteria</taxon>
        <taxon>Bacillati</taxon>
        <taxon>Bacillota</taxon>
        <taxon>Bacilli</taxon>
        <taxon>Bacillales</taxon>
        <taxon>Paenibacillaceae</taxon>
        <taxon>Cohnella</taxon>
    </lineage>
</organism>
<evidence type="ECO:0000313" key="9">
    <source>
        <dbReference type="EMBL" id="MBB6691018.1"/>
    </source>
</evidence>
<evidence type="ECO:0000313" key="10">
    <source>
        <dbReference type="Proteomes" id="UP000553776"/>
    </source>
</evidence>
<feature type="domain" description="ABC transporter" evidence="8">
    <location>
        <begin position="14"/>
        <end position="262"/>
    </location>
</feature>
<protein>
    <submittedName>
        <fullName evidence="9">ABC transporter ATP-binding protein</fullName>
    </submittedName>
</protein>
<evidence type="ECO:0000256" key="6">
    <source>
        <dbReference type="ARBA" id="ARBA00022840"/>
    </source>
</evidence>
<dbReference type="NCBIfam" id="TIGR01727">
    <property type="entry name" value="oligo_HPY"/>
    <property type="match status" value="1"/>
</dbReference>
<dbReference type="EMBL" id="JACJVR010000020">
    <property type="protein sequence ID" value="MBB6691018.1"/>
    <property type="molecule type" value="Genomic_DNA"/>
</dbReference>
<evidence type="ECO:0000256" key="4">
    <source>
        <dbReference type="ARBA" id="ARBA00022475"/>
    </source>
</evidence>
<evidence type="ECO:0000256" key="2">
    <source>
        <dbReference type="ARBA" id="ARBA00005417"/>
    </source>
</evidence>
<dbReference type="PANTHER" id="PTHR43297">
    <property type="entry name" value="OLIGOPEPTIDE TRANSPORT ATP-BINDING PROTEIN APPD"/>
    <property type="match status" value="1"/>
</dbReference>
<dbReference type="InterPro" id="IPR003439">
    <property type="entry name" value="ABC_transporter-like_ATP-bd"/>
</dbReference>
<evidence type="ECO:0000259" key="8">
    <source>
        <dbReference type="PROSITE" id="PS50893"/>
    </source>
</evidence>
<dbReference type="GO" id="GO:0016887">
    <property type="term" value="F:ATP hydrolysis activity"/>
    <property type="evidence" value="ECO:0007669"/>
    <property type="project" value="InterPro"/>
</dbReference>
<dbReference type="AlphaFoldDB" id="A0A841TVG0"/>
<dbReference type="SUPFAM" id="SSF52540">
    <property type="entry name" value="P-loop containing nucleoside triphosphate hydrolases"/>
    <property type="match status" value="1"/>
</dbReference>
<dbReference type="GO" id="GO:0015833">
    <property type="term" value="P:peptide transport"/>
    <property type="evidence" value="ECO:0007669"/>
    <property type="project" value="InterPro"/>
</dbReference>
<evidence type="ECO:0000256" key="5">
    <source>
        <dbReference type="ARBA" id="ARBA00022741"/>
    </source>
</evidence>
<gene>
    <name evidence="9" type="ORF">H7B90_06335</name>
</gene>
<dbReference type="InterPro" id="IPR013563">
    <property type="entry name" value="Oligopep_ABC_C"/>
</dbReference>
<keyword evidence="10" id="KW-1185">Reference proteome</keyword>
<dbReference type="PROSITE" id="PS00211">
    <property type="entry name" value="ABC_TRANSPORTER_1"/>
    <property type="match status" value="1"/>
</dbReference>
<dbReference type="InterPro" id="IPR003593">
    <property type="entry name" value="AAA+_ATPase"/>
</dbReference>
<keyword evidence="6 9" id="KW-0067">ATP-binding</keyword>
<dbReference type="GO" id="GO:0005886">
    <property type="term" value="C:plasma membrane"/>
    <property type="evidence" value="ECO:0007669"/>
    <property type="project" value="UniProtKB-SubCell"/>
</dbReference>
<dbReference type="SMART" id="SM00382">
    <property type="entry name" value="AAA"/>
    <property type="match status" value="1"/>
</dbReference>
<dbReference type="Pfam" id="PF00005">
    <property type="entry name" value="ABC_tran"/>
    <property type="match status" value="1"/>
</dbReference>
<keyword evidence="4" id="KW-1003">Cell membrane</keyword>
<keyword evidence="7" id="KW-0472">Membrane</keyword>
<evidence type="ECO:0000256" key="7">
    <source>
        <dbReference type="ARBA" id="ARBA00023136"/>
    </source>
</evidence>
<dbReference type="InterPro" id="IPR017871">
    <property type="entry name" value="ABC_transporter-like_CS"/>
</dbReference>
<dbReference type="RefSeq" id="WP_185135020.1">
    <property type="nucleotide sequence ID" value="NZ_BORM01000038.1"/>
</dbReference>
<evidence type="ECO:0000256" key="1">
    <source>
        <dbReference type="ARBA" id="ARBA00004202"/>
    </source>
</evidence>
<comment type="subcellular location">
    <subcellularLocation>
        <location evidence="1">Cell membrane</location>
        <topology evidence="1">Peripheral membrane protein</topology>
    </subcellularLocation>
</comment>
<evidence type="ECO:0000256" key="3">
    <source>
        <dbReference type="ARBA" id="ARBA00022448"/>
    </source>
</evidence>
<dbReference type="InterPro" id="IPR050388">
    <property type="entry name" value="ABC_Ni/Peptide_Import"/>
</dbReference>
<dbReference type="PROSITE" id="PS50893">
    <property type="entry name" value="ABC_TRANSPORTER_2"/>
    <property type="match status" value="1"/>
</dbReference>
<comment type="similarity">
    <text evidence="2">Belongs to the ABC transporter superfamily.</text>
</comment>
<sequence length="355" mass="37906">MLSAPTEAPPLLDIRDLRVELTTARGRWPVLEGIDLRVEPGETVGIVGESGCGKSVLSLSLLGLLPPAMRISEGEIRYEAGRLPREGEEAFRRIRGREIAMIFQDPMSSLNPALTIGEQATEMTRLHLKLTKREAREHAVSLFRKVGLPRPEALLKEYPHQLSGGMLQRVMIAIALSCAPKLLIADEPTTALDVTIQAQILELLKTIREEDGTAILLVSHDLGVIADMCDRIAVMYAGQVVEVGTAEELFDSPRHPYTQGLLQAVPTPAKKREKLLSIPGTVPALHERGAGCRFHSRCAYATERCLLSAPPVVRVSGAGGGAGAGTGAGALAATGAHAVRCWLAAEEGGLPHAAG</sequence>